<keyword evidence="2" id="KW-0675">Receptor</keyword>
<organism evidence="2 3">
    <name type="scientific">Negadavirga shengliensis</name>
    <dbReference type="NCBI Taxonomy" id="1389218"/>
    <lineage>
        <taxon>Bacteria</taxon>
        <taxon>Pseudomonadati</taxon>
        <taxon>Bacteroidota</taxon>
        <taxon>Cytophagia</taxon>
        <taxon>Cytophagales</taxon>
        <taxon>Cyclobacteriaceae</taxon>
        <taxon>Negadavirga</taxon>
    </lineage>
</organism>
<dbReference type="EMBL" id="JBHSJJ010000001">
    <property type="protein sequence ID" value="MFC4870300.1"/>
    <property type="molecule type" value="Genomic_DNA"/>
</dbReference>
<evidence type="ECO:0000259" key="1">
    <source>
        <dbReference type="PROSITE" id="PS50104"/>
    </source>
</evidence>
<proteinExistence type="predicted"/>
<dbReference type="InterPro" id="IPR035897">
    <property type="entry name" value="Toll_tir_struct_dom_sf"/>
</dbReference>
<protein>
    <submittedName>
        <fullName evidence="2">Toll/interleukin-1 receptor domain-containing protein</fullName>
    </submittedName>
</protein>
<dbReference type="Gene3D" id="3.40.50.10140">
    <property type="entry name" value="Toll/interleukin-1 receptor homology (TIR) domain"/>
    <property type="match status" value="1"/>
</dbReference>
<gene>
    <name evidence="2" type="ORF">ACFPFU_01295</name>
</gene>
<dbReference type="RefSeq" id="WP_377060713.1">
    <property type="nucleotide sequence ID" value="NZ_JBHSJJ010000001.1"/>
</dbReference>
<dbReference type="SUPFAM" id="SSF52200">
    <property type="entry name" value="Toll/Interleukin receptor TIR domain"/>
    <property type="match status" value="1"/>
</dbReference>
<comment type="caution">
    <text evidence="2">The sequence shown here is derived from an EMBL/GenBank/DDBJ whole genome shotgun (WGS) entry which is preliminary data.</text>
</comment>
<reference evidence="3" key="1">
    <citation type="journal article" date="2019" name="Int. J. Syst. Evol. Microbiol.">
        <title>The Global Catalogue of Microorganisms (GCM) 10K type strain sequencing project: providing services to taxonomists for standard genome sequencing and annotation.</title>
        <authorList>
            <consortium name="The Broad Institute Genomics Platform"/>
            <consortium name="The Broad Institute Genome Sequencing Center for Infectious Disease"/>
            <person name="Wu L."/>
            <person name="Ma J."/>
        </authorList>
    </citation>
    <scope>NUCLEOTIDE SEQUENCE [LARGE SCALE GENOMIC DNA]</scope>
    <source>
        <strain evidence="3">CGMCC 4.7466</strain>
    </source>
</reference>
<dbReference type="Pfam" id="PF13676">
    <property type="entry name" value="TIR_2"/>
    <property type="match status" value="1"/>
</dbReference>
<feature type="domain" description="TIR" evidence="1">
    <location>
        <begin position="319"/>
        <end position="466"/>
    </location>
</feature>
<dbReference type="PROSITE" id="PS50104">
    <property type="entry name" value="TIR"/>
    <property type="match status" value="1"/>
</dbReference>
<sequence length="468" mass="54335">MSQDQESQQEFSVNNETNELLNELVDQIINNDVTLVVGPELSIVREGKEIANLYDKVRPDLLKEVSNTWKGKCDFNDPQWNFKDIADFVEGDAGKKRIAGYIQSLYGRADLDYLDKLVAMGFDTYISVTPDSWLTKALQKKKDKAENGAADFYEFNYHNTSMDAPRDDLELENKAIVLNLLGSVNANKTGFACSNIDILDWLYTFYKHSTEYQKCEHSVLAKVLDRVETKSNLLFIGCDFPDWLFCLLCRALNLGNLREEKFTKFISHNNLLKNQKLSTTLEYIKAGIYIDDQFYKTSCGFVDRLYAAWSWRQKDLSFKKKEVFLCFSSKDREFVGQVYRYLSVEKGMQHVWYDDKKMGTGDAYVKFISRAISSVKVFVMFLSKNTTQSLSEAYFPKEWELARHEYDSRELPEKLSVLAYVIDDTGFPDFEKVLPVRFKEKVNTRLFINGHDHNLKAVYDDIRKELDQ</sequence>
<evidence type="ECO:0000313" key="3">
    <source>
        <dbReference type="Proteomes" id="UP001595818"/>
    </source>
</evidence>
<evidence type="ECO:0000313" key="2">
    <source>
        <dbReference type="EMBL" id="MFC4870300.1"/>
    </source>
</evidence>
<name>A0ABV9SVA4_9BACT</name>
<keyword evidence="3" id="KW-1185">Reference proteome</keyword>
<dbReference type="InterPro" id="IPR000157">
    <property type="entry name" value="TIR_dom"/>
</dbReference>
<dbReference type="Proteomes" id="UP001595818">
    <property type="component" value="Unassembled WGS sequence"/>
</dbReference>
<accession>A0ABV9SVA4</accession>